<feature type="transmembrane region" description="Helical" evidence="1">
    <location>
        <begin position="68"/>
        <end position="86"/>
    </location>
</feature>
<dbReference type="RefSeq" id="WP_185001136.1">
    <property type="nucleotide sequence ID" value="NZ_BAAAUI010000026.1"/>
</dbReference>
<dbReference type="EMBL" id="JACHMH010000001">
    <property type="protein sequence ID" value="MBB4675105.1"/>
    <property type="molecule type" value="Genomic_DNA"/>
</dbReference>
<reference evidence="2 3" key="1">
    <citation type="submission" date="2020-08" db="EMBL/GenBank/DDBJ databases">
        <title>Sequencing the genomes of 1000 actinobacteria strains.</title>
        <authorList>
            <person name="Klenk H.-P."/>
        </authorList>
    </citation>
    <scope>NUCLEOTIDE SEQUENCE [LARGE SCALE GENOMIC DNA]</scope>
    <source>
        <strain evidence="2 3">DSM 44230</strain>
    </source>
</reference>
<feature type="transmembrane region" description="Helical" evidence="1">
    <location>
        <begin position="33"/>
        <end position="48"/>
    </location>
</feature>
<accession>A0A7W7C5W4</accession>
<dbReference type="AlphaFoldDB" id="A0A7W7C5W4"/>
<gene>
    <name evidence="2" type="ORF">HNR67_001223</name>
</gene>
<keyword evidence="1" id="KW-1133">Transmembrane helix</keyword>
<evidence type="ECO:0008006" key="4">
    <source>
        <dbReference type="Google" id="ProtNLM"/>
    </source>
</evidence>
<comment type="caution">
    <text evidence="2">The sequence shown here is derived from an EMBL/GenBank/DDBJ whole genome shotgun (WGS) entry which is preliminary data.</text>
</comment>
<dbReference type="Proteomes" id="UP000533598">
    <property type="component" value="Unassembled WGS sequence"/>
</dbReference>
<sequence length="160" mass="17639">MLIIQLVLLLSVVILLFFFTRRRHSVRMQAGKRIAFFGFIAFCVYAVARPDDLTVVSKLVGVGRGADLLLYLLAVAFIFLAFNTYLRFRGIDQRFTDLARAIAIREAELVNRERGLNVFTAAVAPQPVHEPADTEPTVAETEAAAVETPVASTEAKVVTA</sequence>
<evidence type="ECO:0000256" key="1">
    <source>
        <dbReference type="SAM" id="Phobius"/>
    </source>
</evidence>
<evidence type="ECO:0000313" key="2">
    <source>
        <dbReference type="EMBL" id="MBB4675105.1"/>
    </source>
</evidence>
<dbReference type="InterPro" id="IPR019277">
    <property type="entry name" value="DUF2304"/>
</dbReference>
<dbReference type="Pfam" id="PF10066">
    <property type="entry name" value="DUF2304"/>
    <property type="match status" value="1"/>
</dbReference>
<protein>
    <recommendedName>
        <fullName evidence="4">DUF2304 domain-containing protein</fullName>
    </recommendedName>
</protein>
<name>A0A7W7C5W4_9PSEU</name>
<feature type="transmembrane region" description="Helical" evidence="1">
    <location>
        <begin position="6"/>
        <end position="21"/>
    </location>
</feature>
<keyword evidence="3" id="KW-1185">Reference proteome</keyword>
<evidence type="ECO:0000313" key="3">
    <source>
        <dbReference type="Proteomes" id="UP000533598"/>
    </source>
</evidence>
<organism evidence="2 3">
    <name type="scientific">Crossiella cryophila</name>
    <dbReference type="NCBI Taxonomy" id="43355"/>
    <lineage>
        <taxon>Bacteria</taxon>
        <taxon>Bacillati</taxon>
        <taxon>Actinomycetota</taxon>
        <taxon>Actinomycetes</taxon>
        <taxon>Pseudonocardiales</taxon>
        <taxon>Pseudonocardiaceae</taxon>
        <taxon>Crossiella</taxon>
    </lineage>
</organism>
<proteinExistence type="predicted"/>
<keyword evidence="1" id="KW-0812">Transmembrane</keyword>
<keyword evidence="1" id="KW-0472">Membrane</keyword>